<dbReference type="InterPro" id="IPR052519">
    <property type="entry name" value="Euk-type_GlcNAc_Kinase"/>
</dbReference>
<evidence type="ECO:0008006" key="3">
    <source>
        <dbReference type="Google" id="ProtNLM"/>
    </source>
</evidence>
<reference evidence="1 2" key="1">
    <citation type="submission" date="2021-05" db="EMBL/GenBank/DDBJ databases">
        <title>Comparative genomic studies on the polysaccharide-degrading batcterial strains of the Flammeovirga genus.</title>
        <authorList>
            <person name="Zewei F."/>
            <person name="Zheng Z."/>
            <person name="Yu L."/>
            <person name="Ruyue G."/>
            <person name="Yanhong M."/>
            <person name="Yuanyuan C."/>
            <person name="Jingyan G."/>
            <person name="Wenjun H."/>
        </authorList>
    </citation>
    <scope>NUCLEOTIDE SEQUENCE [LARGE SCALE GENOMIC DNA]</scope>
    <source>
        <strain evidence="1 2">NBRC:100898</strain>
    </source>
</reference>
<dbReference type="Gene3D" id="1.10.720.160">
    <property type="match status" value="1"/>
</dbReference>
<dbReference type="Gene3D" id="3.30.420.40">
    <property type="match status" value="2"/>
</dbReference>
<accession>A0AAX1N290</accession>
<evidence type="ECO:0000313" key="2">
    <source>
        <dbReference type="Proteomes" id="UP000678679"/>
    </source>
</evidence>
<keyword evidence="2" id="KW-1185">Reference proteome</keyword>
<dbReference type="SUPFAM" id="SSF53067">
    <property type="entry name" value="Actin-like ATPase domain"/>
    <property type="match status" value="2"/>
</dbReference>
<dbReference type="RefSeq" id="WP_169666953.1">
    <property type="nucleotide sequence ID" value="NZ_CP076132.1"/>
</dbReference>
<dbReference type="KEGG" id="fya:KMW28_18695"/>
<dbReference type="EMBL" id="CP076132">
    <property type="protein sequence ID" value="QWG01649.1"/>
    <property type="molecule type" value="Genomic_DNA"/>
</dbReference>
<organism evidence="1 2">
    <name type="scientific">Flammeovirga yaeyamensis</name>
    <dbReference type="NCBI Taxonomy" id="367791"/>
    <lineage>
        <taxon>Bacteria</taxon>
        <taxon>Pseudomonadati</taxon>
        <taxon>Bacteroidota</taxon>
        <taxon>Cytophagia</taxon>
        <taxon>Cytophagales</taxon>
        <taxon>Flammeovirgaceae</taxon>
        <taxon>Flammeovirga</taxon>
    </lineage>
</organism>
<dbReference type="PANTHER" id="PTHR43190">
    <property type="entry name" value="N-ACETYL-D-GLUCOSAMINE KINASE"/>
    <property type="match status" value="1"/>
</dbReference>
<protein>
    <recommendedName>
        <fullName evidence="3">N-acetylglucosamine kinase</fullName>
    </recommendedName>
</protein>
<sequence length="265" mass="29983">MIFKLTSPGYNPFFWSEQDLLSSFINDEEQIAPYIKNADLEIFFYGAGLGSEENKSTIQSALEKVFYSKNIFVEDDLFGAARGLLLNYRGIACILGTGANSGYYTGKKIANRPISLGYLLSDFGSGATIGLAFLKLLLTNKLNITTIDSFIEEFDYSTDYILSRLYKEERPNAFCASFAPFIIKSVELDPALSSMLKQQMMMFVDYYVLPFVRSKKERISITGSIAYHFKSYIEDAFHENQLQKPEIVASPSEGLIEYHMHHLNS</sequence>
<dbReference type="PANTHER" id="PTHR43190:SF3">
    <property type="entry name" value="N-ACETYL-D-GLUCOSAMINE KINASE"/>
    <property type="match status" value="1"/>
</dbReference>
<dbReference type="InterPro" id="IPR043129">
    <property type="entry name" value="ATPase_NBD"/>
</dbReference>
<proteinExistence type="predicted"/>
<name>A0AAX1N290_9BACT</name>
<evidence type="ECO:0000313" key="1">
    <source>
        <dbReference type="EMBL" id="QWG01649.1"/>
    </source>
</evidence>
<dbReference type="Proteomes" id="UP000678679">
    <property type="component" value="Chromosome 1"/>
</dbReference>
<dbReference type="AlphaFoldDB" id="A0AAX1N290"/>
<gene>
    <name evidence="1" type="ORF">KMW28_18695</name>
</gene>